<sequence>MENSHDDKHHLQNNEDMINHAMDQFFHSGPFGELIQGFQHLVNSAFSDVQVTIDVREEESGLAVDISVPPTFRDGDMLVEVKARYLHVTLRQHQQQAHSSHVSSSMTRTVILPYEVREEDMNTSWNEHTLTLFFPKNKHE</sequence>
<organism evidence="3 4">
    <name type="scientific">Bacillus nakamurai</name>
    <dbReference type="NCBI Taxonomy" id="1793963"/>
    <lineage>
        <taxon>Bacteria</taxon>
        <taxon>Bacillati</taxon>
        <taxon>Bacillota</taxon>
        <taxon>Bacilli</taxon>
        <taxon>Bacillales</taxon>
        <taxon>Bacillaceae</taxon>
        <taxon>Bacillus</taxon>
    </lineage>
</organism>
<comment type="similarity">
    <text evidence="1">Belongs to the small heat shock protein (HSP20) family.</text>
</comment>
<dbReference type="EMBL" id="LSBA01000006">
    <property type="protein sequence ID" value="KXZ21631.1"/>
    <property type="molecule type" value="Genomic_DNA"/>
</dbReference>
<reference evidence="4" key="1">
    <citation type="submission" date="2016-02" db="EMBL/GenBank/DDBJ databases">
        <authorList>
            <person name="Dunlap C."/>
        </authorList>
    </citation>
    <scope>NUCLEOTIDE SEQUENCE [LARGE SCALE GENOMIC DNA]</scope>
    <source>
        <strain evidence="4">NRRL B-41092</strain>
    </source>
</reference>
<evidence type="ECO:0000313" key="3">
    <source>
        <dbReference type="EMBL" id="KXZ21631.1"/>
    </source>
</evidence>
<gene>
    <name evidence="3" type="ORF">AXI58_11775</name>
</gene>
<dbReference type="Gene3D" id="2.60.40.790">
    <property type="match status" value="1"/>
</dbReference>
<dbReference type="OrthoDB" id="2861611at2"/>
<dbReference type="InterPro" id="IPR008978">
    <property type="entry name" value="HSP20-like_chaperone"/>
</dbReference>
<dbReference type="Proteomes" id="UP000075430">
    <property type="component" value="Unassembled WGS sequence"/>
</dbReference>
<feature type="domain" description="SHSP" evidence="2">
    <location>
        <begin position="44"/>
        <end position="140"/>
    </location>
</feature>
<dbReference type="STRING" id="1793963.AXI58_11775"/>
<evidence type="ECO:0000256" key="1">
    <source>
        <dbReference type="PROSITE-ProRule" id="PRU00285"/>
    </source>
</evidence>
<name>A0A150F929_9BACI</name>
<evidence type="ECO:0000313" key="4">
    <source>
        <dbReference type="Proteomes" id="UP000075430"/>
    </source>
</evidence>
<evidence type="ECO:0000259" key="2">
    <source>
        <dbReference type="PROSITE" id="PS01031"/>
    </source>
</evidence>
<comment type="caution">
    <text evidence="3">The sequence shown here is derived from an EMBL/GenBank/DDBJ whole genome shotgun (WGS) entry which is preliminary data.</text>
</comment>
<dbReference type="SUPFAM" id="SSF49764">
    <property type="entry name" value="HSP20-like chaperones"/>
    <property type="match status" value="1"/>
</dbReference>
<dbReference type="InterPro" id="IPR002068">
    <property type="entry name" value="A-crystallin/Hsp20_dom"/>
</dbReference>
<keyword evidence="4" id="KW-1185">Reference proteome</keyword>
<protein>
    <recommendedName>
        <fullName evidence="2">SHSP domain-containing protein</fullName>
    </recommendedName>
</protein>
<dbReference type="CDD" id="cd06464">
    <property type="entry name" value="ACD_sHsps-like"/>
    <property type="match status" value="1"/>
</dbReference>
<accession>A0A150F929</accession>
<dbReference type="PROSITE" id="PS01031">
    <property type="entry name" value="SHSP"/>
    <property type="match status" value="1"/>
</dbReference>
<dbReference type="RefSeq" id="WP_061520996.1">
    <property type="nucleotide sequence ID" value="NZ_JAJJBV010000002.1"/>
</dbReference>
<dbReference type="AlphaFoldDB" id="A0A150F929"/>
<proteinExistence type="inferred from homology"/>